<dbReference type="RefSeq" id="WP_078317656.1">
    <property type="nucleotide sequence ID" value="NZ_MUYV01000005.1"/>
</dbReference>
<evidence type="ECO:0000256" key="6">
    <source>
        <dbReference type="SAM" id="Phobius"/>
    </source>
</evidence>
<keyword evidence="5 6" id="KW-0472">Membrane</keyword>
<dbReference type="SUPFAM" id="SSF103473">
    <property type="entry name" value="MFS general substrate transporter"/>
    <property type="match status" value="1"/>
</dbReference>
<evidence type="ECO:0000256" key="1">
    <source>
        <dbReference type="ARBA" id="ARBA00004141"/>
    </source>
</evidence>
<dbReference type="PANTHER" id="PTHR42718:SF9">
    <property type="entry name" value="MAJOR FACILITATOR SUPERFAMILY MULTIDRUG TRANSPORTER MFSC"/>
    <property type="match status" value="1"/>
</dbReference>
<dbReference type="Gene3D" id="1.20.1250.20">
    <property type="entry name" value="MFS general substrate transporter like domains"/>
    <property type="match status" value="1"/>
</dbReference>
<feature type="transmembrane region" description="Helical" evidence="6">
    <location>
        <begin position="163"/>
        <end position="181"/>
    </location>
</feature>
<feature type="transmembrane region" description="Helical" evidence="6">
    <location>
        <begin position="356"/>
        <end position="373"/>
    </location>
</feature>
<reference evidence="7 8" key="1">
    <citation type="submission" date="2017-02" db="EMBL/GenBank/DDBJ databases">
        <title>Draft genome sequence of Moraxella porci CCUG 54912T type strain.</title>
        <authorList>
            <person name="Salva-Serra F."/>
            <person name="Engstrom-Jakobsson H."/>
            <person name="Thorell K."/>
            <person name="Jaen-Luchoro D."/>
            <person name="Gonzales-Siles L."/>
            <person name="Karlsson R."/>
            <person name="Yazdan S."/>
            <person name="Boulund F."/>
            <person name="Johnning A."/>
            <person name="Engstrand L."/>
            <person name="Kristiansson E."/>
            <person name="Moore E."/>
        </authorList>
    </citation>
    <scope>NUCLEOTIDE SEQUENCE [LARGE SCALE GENOMIC DNA]</scope>
    <source>
        <strain evidence="7 8">CCUG 54912</strain>
    </source>
</reference>
<feature type="transmembrane region" description="Helical" evidence="6">
    <location>
        <begin position="193"/>
        <end position="213"/>
    </location>
</feature>
<feature type="transmembrane region" description="Helical" evidence="6">
    <location>
        <begin position="75"/>
        <end position="93"/>
    </location>
</feature>
<keyword evidence="8" id="KW-1185">Reference proteome</keyword>
<feature type="transmembrane region" description="Helical" evidence="6">
    <location>
        <begin position="328"/>
        <end position="349"/>
    </location>
</feature>
<dbReference type="Proteomes" id="UP000190683">
    <property type="component" value="Unassembled WGS sequence"/>
</dbReference>
<keyword evidence="4 6" id="KW-1133">Transmembrane helix</keyword>
<feature type="transmembrane region" description="Helical" evidence="6">
    <location>
        <begin position="516"/>
        <end position="535"/>
    </location>
</feature>
<dbReference type="PANTHER" id="PTHR42718">
    <property type="entry name" value="MAJOR FACILITATOR SUPERFAMILY MULTIDRUG TRANSPORTER MFSC"/>
    <property type="match status" value="1"/>
</dbReference>
<proteinExistence type="predicted"/>
<accession>A0A1T0CSQ6</accession>
<dbReference type="InterPro" id="IPR036259">
    <property type="entry name" value="MFS_trans_sf"/>
</dbReference>
<feature type="transmembrane region" description="Helical" evidence="6">
    <location>
        <begin position="258"/>
        <end position="276"/>
    </location>
</feature>
<evidence type="ECO:0000256" key="2">
    <source>
        <dbReference type="ARBA" id="ARBA00022448"/>
    </source>
</evidence>
<feature type="transmembrane region" description="Helical" evidence="6">
    <location>
        <begin position="127"/>
        <end position="151"/>
    </location>
</feature>
<evidence type="ECO:0000256" key="5">
    <source>
        <dbReference type="ARBA" id="ARBA00023136"/>
    </source>
</evidence>
<name>A0A1T0CSQ6_9GAMM</name>
<gene>
    <name evidence="7" type="ORF">B0681_05045</name>
</gene>
<sequence>MQTPEYIEKPPNWTADERPALPGSPASITHARPIAILYFIIGMFVTIAGGMGNGFTTANLPYLQGEYGLTTTQAAWFPAVYVIGSMSSSILAYKARQQQGIRWFTEVSLFAFLVVTGLHLLTHSYELALLVRGLSGFAGGTLSTLGLFYIMQGVKKQYKLHSLYFAMAAGQLGVPLAWVISPYLLSADNWGRLYSFEFGLTLCCFAMVMMLKLPRGVRIRVFNQGDIAAFVLLTAGFGALAGVLVQGPIVWWQNDPTLAYWLIFGFGALMLAFFIEHHRRLPLVDTRWLTTIGLLRFLMASILLRFLMAEQSWATVNFLRNMGMSSDQFVGLYAIIVAGTFVGGMVSAMTFSPKTVFIQLLGAGVLIAIASYFDTNLTSDVRPQNFYISQFLIGCAGGMFIGPMLLVGFVKAMLKSPNHIAMLIILFTASQNFGGLLGSSFYSTYQQQQFQVHRQAILNDIPSTDPQSTLRLAQYQASYRPVLTDSTQTSQQATLTLNQVINREATVLAFRDVIRFNFYLALVGIIWGIVQMFIVKRYLKKNPLPIGQK</sequence>
<comment type="subcellular location">
    <subcellularLocation>
        <location evidence="1">Membrane</location>
        <topology evidence="1">Multi-pass membrane protein</topology>
    </subcellularLocation>
</comment>
<feature type="transmembrane region" description="Helical" evidence="6">
    <location>
        <begin position="35"/>
        <end position="55"/>
    </location>
</feature>
<dbReference type="GO" id="GO:0016020">
    <property type="term" value="C:membrane"/>
    <property type="evidence" value="ECO:0007669"/>
    <property type="project" value="UniProtKB-SubCell"/>
</dbReference>
<organism evidence="7 8">
    <name type="scientific">Moraxella porci DSM 25326</name>
    <dbReference type="NCBI Taxonomy" id="573983"/>
    <lineage>
        <taxon>Bacteria</taxon>
        <taxon>Pseudomonadati</taxon>
        <taxon>Pseudomonadota</taxon>
        <taxon>Gammaproteobacteria</taxon>
        <taxon>Moraxellales</taxon>
        <taxon>Moraxellaceae</taxon>
        <taxon>Moraxella</taxon>
    </lineage>
</organism>
<evidence type="ECO:0000313" key="7">
    <source>
        <dbReference type="EMBL" id="OOS25385.1"/>
    </source>
</evidence>
<keyword evidence="3 6" id="KW-0812">Transmembrane</keyword>
<dbReference type="AlphaFoldDB" id="A0A1T0CSQ6"/>
<evidence type="ECO:0000256" key="4">
    <source>
        <dbReference type="ARBA" id="ARBA00022989"/>
    </source>
</evidence>
<dbReference type="EMBL" id="MUYV01000005">
    <property type="protein sequence ID" value="OOS25385.1"/>
    <property type="molecule type" value="Genomic_DNA"/>
</dbReference>
<evidence type="ECO:0000313" key="8">
    <source>
        <dbReference type="Proteomes" id="UP000190683"/>
    </source>
</evidence>
<keyword evidence="2" id="KW-0813">Transport</keyword>
<comment type="caution">
    <text evidence="7">The sequence shown here is derived from an EMBL/GenBank/DDBJ whole genome shotgun (WGS) entry which is preliminary data.</text>
</comment>
<protein>
    <submittedName>
        <fullName evidence="7">MFS transporter</fullName>
    </submittedName>
</protein>
<dbReference type="STRING" id="573983.B0681_05045"/>
<feature type="transmembrane region" description="Helical" evidence="6">
    <location>
        <begin position="100"/>
        <end position="121"/>
    </location>
</feature>
<feature type="transmembrane region" description="Helical" evidence="6">
    <location>
        <begin position="225"/>
        <end position="252"/>
    </location>
</feature>
<feature type="transmembrane region" description="Helical" evidence="6">
    <location>
        <begin position="385"/>
        <end position="408"/>
    </location>
</feature>
<evidence type="ECO:0000256" key="3">
    <source>
        <dbReference type="ARBA" id="ARBA00022692"/>
    </source>
</evidence>
<feature type="transmembrane region" description="Helical" evidence="6">
    <location>
        <begin position="288"/>
        <end position="308"/>
    </location>
</feature>